<evidence type="ECO:0000256" key="1">
    <source>
        <dbReference type="SAM" id="MobiDB-lite"/>
    </source>
</evidence>
<dbReference type="AlphaFoldDB" id="A0A438JQ39"/>
<evidence type="ECO:0000313" key="2">
    <source>
        <dbReference type="EMBL" id="RVX11069.1"/>
    </source>
</evidence>
<proteinExistence type="predicted"/>
<organism evidence="2 3">
    <name type="scientific">Vitis vinifera</name>
    <name type="common">Grape</name>
    <dbReference type="NCBI Taxonomy" id="29760"/>
    <lineage>
        <taxon>Eukaryota</taxon>
        <taxon>Viridiplantae</taxon>
        <taxon>Streptophyta</taxon>
        <taxon>Embryophyta</taxon>
        <taxon>Tracheophyta</taxon>
        <taxon>Spermatophyta</taxon>
        <taxon>Magnoliopsida</taxon>
        <taxon>eudicotyledons</taxon>
        <taxon>Gunneridae</taxon>
        <taxon>Pentapetalae</taxon>
        <taxon>rosids</taxon>
        <taxon>Vitales</taxon>
        <taxon>Vitaceae</taxon>
        <taxon>Viteae</taxon>
        <taxon>Vitis</taxon>
    </lineage>
</organism>
<evidence type="ECO:0000313" key="3">
    <source>
        <dbReference type="Proteomes" id="UP000288805"/>
    </source>
</evidence>
<sequence>MGKSDPPQVSFWPREDNAGVLPLGILGLDTVFYVETVFLYQWVTSFNVLVWMTFRQVEGCFVKVDRLPSLGSKGVAETGLGQGFQEGLDLDLQFFLGGTYPPAEHYLNYAERSNINLMESFKSMQIDEEESILENGNSDHREIQANGASEYQEEAVNVDVNSPDRILVNGNEGEEERGANNEGTSTD</sequence>
<dbReference type="Proteomes" id="UP000288805">
    <property type="component" value="Unassembled WGS sequence"/>
</dbReference>
<comment type="caution">
    <text evidence="2">The sequence shown here is derived from an EMBL/GenBank/DDBJ whole genome shotgun (WGS) entry which is preliminary data.</text>
</comment>
<reference evidence="2 3" key="1">
    <citation type="journal article" date="2018" name="PLoS Genet.">
        <title>Population sequencing reveals clonal diversity and ancestral inbreeding in the grapevine cultivar Chardonnay.</title>
        <authorList>
            <person name="Roach M.J."/>
            <person name="Johnson D.L."/>
            <person name="Bohlmann J."/>
            <person name="van Vuuren H.J."/>
            <person name="Jones S.J."/>
            <person name="Pretorius I.S."/>
            <person name="Schmidt S.A."/>
            <person name="Borneman A.R."/>
        </authorList>
    </citation>
    <scope>NUCLEOTIDE SEQUENCE [LARGE SCALE GENOMIC DNA]</scope>
    <source>
        <strain evidence="3">cv. Chardonnay</strain>
        <tissue evidence="2">Leaf</tissue>
    </source>
</reference>
<feature type="region of interest" description="Disordered" evidence="1">
    <location>
        <begin position="144"/>
        <end position="187"/>
    </location>
</feature>
<protein>
    <submittedName>
        <fullName evidence="2">Coatomer subunit beta'-2</fullName>
    </submittedName>
</protein>
<gene>
    <name evidence="2" type="primary">Os02g0209100_1</name>
    <name evidence="2" type="ORF">CK203_013399</name>
</gene>
<accession>A0A438JQ39</accession>
<name>A0A438JQ39_VITVI</name>
<dbReference type="EMBL" id="QGNW01000032">
    <property type="protein sequence ID" value="RVX11069.1"/>
    <property type="molecule type" value="Genomic_DNA"/>
</dbReference>